<dbReference type="EMBL" id="JAAOAM010000174">
    <property type="protein sequence ID" value="KAF5541824.1"/>
    <property type="molecule type" value="Genomic_DNA"/>
</dbReference>
<organism evidence="1 2">
    <name type="scientific">Fusarium mexicanum</name>
    <dbReference type="NCBI Taxonomy" id="751941"/>
    <lineage>
        <taxon>Eukaryota</taxon>
        <taxon>Fungi</taxon>
        <taxon>Dikarya</taxon>
        <taxon>Ascomycota</taxon>
        <taxon>Pezizomycotina</taxon>
        <taxon>Sordariomycetes</taxon>
        <taxon>Hypocreomycetidae</taxon>
        <taxon>Hypocreales</taxon>
        <taxon>Nectriaceae</taxon>
        <taxon>Fusarium</taxon>
        <taxon>Fusarium fujikuroi species complex</taxon>
    </lineage>
</organism>
<comment type="caution">
    <text evidence="1">The sequence shown here is derived from an EMBL/GenBank/DDBJ whole genome shotgun (WGS) entry which is preliminary data.</text>
</comment>
<gene>
    <name evidence="1" type="ORF">FMEXI_7748</name>
</gene>
<sequence length="158" mass="18039">MEDADFATSLVEDMQYYADDEGCARGCDRNNAPLQRQFKISGNRTKPLFDEILQRDADRQTLVVALQDLLRKQDFLRLPGYNFWAANLGPITENDYEPSAREASQSNSIELARHVIFEKLHEKKSRIIGHVLYSPTYSLGTSETGASRLRDWALVELN</sequence>
<dbReference type="AlphaFoldDB" id="A0A8H5MUM0"/>
<keyword evidence="2" id="KW-1185">Reference proteome</keyword>
<proteinExistence type="predicted"/>
<reference evidence="1 2" key="1">
    <citation type="submission" date="2020-05" db="EMBL/GenBank/DDBJ databases">
        <title>Identification and distribution of gene clusters putatively required for synthesis of sphingolipid metabolism inhibitors in phylogenetically diverse species of the filamentous fungus Fusarium.</title>
        <authorList>
            <person name="Kim H.-S."/>
            <person name="Busman M."/>
            <person name="Brown D.W."/>
            <person name="Divon H."/>
            <person name="Uhlig S."/>
            <person name="Proctor R.H."/>
        </authorList>
    </citation>
    <scope>NUCLEOTIDE SEQUENCE [LARGE SCALE GENOMIC DNA]</scope>
    <source>
        <strain evidence="1 2">NRRL 53147</strain>
    </source>
</reference>
<name>A0A8H5MUM0_9HYPO</name>
<evidence type="ECO:0000313" key="2">
    <source>
        <dbReference type="Proteomes" id="UP000522262"/>
    </source>
</evidence>
<accession>A0A8H5MUM0</accession>
<protein>
    <submittedName>
        <fullName evidence="1">Uncharacterized protein</fullName>
    </submittedName>
</protein>
<dbReference type="Proteomes" id="UP000522262">
    <property type="component" value="Unassembled WGS sequence"/>
</dbReference>
<evidence type="ECO:0000313" key="1">
    <source>
        <dbReference type="EMBL" id="KAF5541824.1"/>
    </source>
</evidence>